<dbReference type="GO" id="GO:0051276">
    <property type="term" value="P:chromosome organization"/>
    <property type="evidence" value="ECO:0007669"/>
    <property type="project" value="TreeGrafter"/>
</dbReference>
<comment type="similarity">
    <text evidence="5">Belongs to the BAF family.</text>
</comment>
<evidence type="ECO:0000313" key="8">
    <source>
        <dbReference type="WBParaSite" id="GPUH_0001155401-mRNA-1"/>
    </source>
</evidence>
<evidence type="ECO:0000256" key="6">
    <source>
        <dbReference type="ARBA" id="ARBA00064955"/>
    </source>
</evidence>
<keyword evidence="3" id="KW-0238">DNA-binding</keyword>
<dbReference type="WBParaSite" id="GPUH_0001155401-mRNA-1">
    <property type="protein sequence ID" value="GPUH_0001155401-mRNA-1"/>
    <property type="gene ID" value="GPUH_0001155401"/>
</dbReference>
<dbReference type="InterPro" id="IPR036617">
    <property type="entry name" value="BAF_sf"/>
</dbReference>
<evidence type="ECO:0000256" key="2">
    <source>
        <dbReference type="ARBA" id="ARBA00022553"/>
    </source>
</evidence>
<name>A0A183DS49_9BILA</name>
<comment type="subunit">
    <text evidence="6">Interacts with emr-1 and lem-2. Interacts with lem-4l, leading to decreased phosphorylation by VRK1 and promoting dephosphorylation by protein phosphatase 2A (PP2A).</text>
</comment>
<dbReference type="PANTHER" id="PTHR47507:SF6">
    <property type="entry name" value="BARRIER-TO-AUTOINTEGRATION FACTOR"/>
    <property type="match status" value="1"/>
</dbReference>
<dbReference type="AlphaFoldDB" id="A0A183DS49"/>
<dbReference type="Gene3D" id="1.10.150.40">
    <property type="entry name" value="Barrier-to-autointegration factor, BAF"/>
    <property type="match status" value="2"/>
</dbReference>
<evidence type="ECO:0000256" key="4">
    <source>
        <dbReference type="ARBA" id="ARBA00023242"/>
    </source>
</evidence>
<dbReference type="InterPro" id="IPR004122">
    <property type="entry name" value="BAF_prot"/>
</dbReference>
<accession>A0A183DS49</accession>
<evidence type="ECO:0000256" key="1">
    <source>
        <dbReference type="ARBA" id="ARBA00004123"/>
    </source>
</evidence>
<organism evidence="8">
    <name type="scientific">Gongylonema pulchrum</name>
    <dbReference type="NCBI Taxonomy" id="637853"/>
    <lineage>
        <taxon>Eukaryota</taxon>
        <taxon>Metazoa</taxon>
        <taxon>Ecdysozoa</taxon>
        <taxon>Nematoda</taxon>
        <taxon>Chromadorea</taxon>
        <taxon>Rhabditida</taxon>
        <taxon>Spirurina</taxon>
        <taxon>Spiruromorpha</taxon>
        <taxon>Spiruroidea</taxon>
        <taxon>Gongylonematidae</taxon>
        <taxon>Gongylonema</taxon>
    </lineage>
</organism>
<proteinExistence type="inferred from homology"/>
<evidence type="ECO:0000256" key="7">
    <source>
        <dbReference type="ARBA" id="ARBA00069025"/>
    </source>
</evidence>
<dbReference type="InterPro" id="IPR051387">
    <property type="entry name" value="BAF"/>
</dbReference>
<comment type="subcellular location">
    <subcellularLocation>
        <location evidence="1">Nucleus</location>
    </subcellularLocation>
</comment>
<evidence type="ECO:0000256" key="3">
    <source>
        <dbReference type="ARBA" id="ARBA00023125"/>
    </source>
</evidence>
<dbReference type="FunFam" id="1.10.150.40:FF:000005">
    <property type="entry name" value="Barrier-to-autointegration factor 1"/>
    <property type="match status" value="1"/>
</dbReference>
<dbReference type="SUPFAM" id="SSF47798">
    <property type="entry name" value="Barrier-to-autointegration factor, BAF"/>
    <property type="match status" value="2"/>
</dbReference>
<keyword evidence="4" id="KW-0539">Nucleus</keyword>
<dbReference type="Pfam" id="PF02961">
    <property type="entry name" value="SAM_BAF"/>
    <property type="match status" value="2"/>
</dbReference>
<keyword evidence="2" id="KW-0597">Phosphoprotein</keyword>
<reference evidence="8" key="1">
    <citation type="submission" date="2016-06" db="UniProtKB">
        <authorList>
            <consortium name="WormBaseParasite"/>
        </authorList>
    </citation>
    <scope>IDENTIFICATION</scope>
</reference>
<evidence type="ECO:0000256" key="5">
    <source>
        <dbReference type="ARBA" id="ARBA00038496"/>
    </source>
</evidence>
<dbReference type="GO" id="GO:0000793">
    <property type="term" value="C:condensed chromosome"/>
    <property type="evidence" value="ECO:0007669"/>
    <property type="project" value="TreeGrafter"/>
</dbReference>
<sequence>LTFTKMSTSVKHREFVSEPMGEKEVTAVAGIGPTYGEKLTKAGFDKRPKFRLFVQQVVSRANLTFTKMSTSVKHREFVSEPMGEKEVTAVAGIGPTYGEKLTKAGFDKFLLLKKEKQLFIDWFKDITGASSNHALSAYNCLNEWSEQYI</sequence>
<protein>
    <recommendedName>
        <fullName evidence="7">Barrier-to-autointegration factor 1</fullName>
    </recommendedName>
</protein>
<dbReference type="SMART" id="SM01023">
    <property type="entry name" value="BAF"/>
    <property type="match status" value="2"/>
</dbReference>
<dbReference type="PANTHER" id="PTHR47507">
    <property type="entry name" value="BARRIER TO AUTOINTEGRATION FACTOR 2"/>
    <property type="match status" value="1"/>
</dbReference>
<dbReference type="GO" id="GO:0003677">
    <property type="term" value="F:DNA binding"/>
    <property type="evidence" value="ECO:0007669"/>
    <property type="project" value="UniProtKB-KW"/>
</dbReference>
<dbReference type="GO" id="GO:0005634">
    <property type="term" value="C:nucleus"/>
    <property type="evidence" value="ECO:0007669"/>
    <property type="project" value="UniProtKB-SubCell"/>
</dbReference>